<reference evidence="9 10" key="1">
    <citation type="submission" date="2010-12" db="EMBL/GenBank/DDBJ databases">
        <title>The Genome Sequence of Coprobacillus sp. strain 29_1.</title>
        <authorList>
            <consortium name="The Broad Institute Genome Sequencing Platform"/>
            <person name="Earl A."/>
            <person name="Ward D."/>
            <person name="Feldgarden M."/>
            <person name="Gevers D."/>
            <person name="Daigneault M."/>
            <person name="Sibley C.D."/>
            <person name="White A."/>
            <person name="Strauss J."/>
            <person name="Allen-Vercoe E."/>
            <person name="Young S.K."/>
            <person name="Zeng Q."/>
            <person name="Gargeya S."/>
            <person name="Fitzgerald M."/>
            <person name="Haas B."/>
            <person name="Abouelleil A."/>
            <person name="Alvarado L."/>
            <person name="Arachchi H.M."/>
            <person name="Berlin A."/>
            <person name="Brown A."/>
            <person name="Chapman S.B."/>
            <person name="Chen Z."/>
            <person name="Dunbar C."/>
            <person name="Freedman E."/>
            <person name="Gearin G."/>
            <person name="Gellesch M."/>
            <person name="Goldberg J."/>
            <person name="Griggs A."/>
            <person name="Gujja S."/>
            <person name="Heilman E."/>
            <person name="Heiman D."/>
            <person name="Howarth C."/>
            <person name="Larson L."/>
            <person name="Lui A."/>
            <person name="MacDonald P.J.P."/>
            <person name="Mehta T."/>
            <person name="Montmayeur A."/>
            <person name="Murphy C."/>
            <person name="Neiman D."/>
            <person name="Pearson M."/>
            <person name="Priest M."/>
            <person name="Roberts A."/>
            <person name="Saif S."/>
            <person name="Shea T."/>
            <person name="Shenoy N."/>
            <person name="Sisk P."/>
            <person name="Stolte C."/>
            <person name="Sykes S."/>
            <person name="White J."/>
            <person name="Yandava C."/>
            <person name="Nusbaum C."/>
            <person name="Birren B."/>
        </authorList>
    </citation>
    <scope>NUCLEOTIDE SEQUENCE [LARGE SCALE GENOMIC DNA]</scope>
    <source>
        <strain evidence="9 10">29_1</strain>
    </source>
</reference>
<evidence type="ECO:0000256" key="5">
    <source>
        <dbReference type="ARBA" id="ARBA00022989"/>
    </source>
</evidence>
<evidence type="ECO:0000256" key="2">
    <source>
        <dbReference type="ARBA" id="ARBA00004141"/>
    </source>
</evidence>
<comment type="caution">
    <text evidence="9">The sequence shown here is derived from an EMBL/GenBank/DDBJ whole genome shotgun (WGS) entry which is preliminary data.</text>
</comment>
<evidence type="ECO:0000256" key="6">
    <source>
        <dbReference type="ARBA" id="ARBA00023136"/>
    </source>
</evidence>
<dbReference type="EMBL" id="ADKX01000034">
    <property type="protein sequence ID" value="EFW04612.1"/>
    <property type="molecule type" value="Genomic_DNA"/>
</dbReference>
<comment type="similarity">
    <text evidence="3">Belongs to the peptidase M50B family.</text>
</comment>
<proteinExistence type="inferred from homology"/>
<evidence type="ECO:0000313" key="10">
    <source>
        <dbReference type="Proteomes" id="UP000003157"/>
    </source>
</evidence>
<dbReference type="HOGENOM" id="CLU_1407087_0_0_9"/>
<evidence type="ECO:0000256" key="4">
    <source>
        <dbReference type="ARBA" id="ARBA00022692"/>
    </source>
</evidence>
<gene>
    <name evidence="9" type="ORF">HMPREF9488_02018</name>
</gene>
<keyword evidence="4 7" id="KW-0812">Transmembrane</keyword>
<dbReference type="GeneID" id="78229958"/>
<feature type="transmembrane region" description="Helical" evidence="7">
    <location>
        <begin position="139"/>
        <end position="160"/>
    </location>
</feature>
<comment type="subcellular location">
    <subcellularLocation>
        <location evidence="2">Membrane</location>
        <topology evidence="2">Multi-pass membrane protein</topology>
    </subcellularLocation>
</comment>
<dbReference type="Proteomes" id="UP000003157">
    <property type="component" value="Unassembled WGS sequence"/>
</dbReference>
<accession>E7GB77</accession>
<keyword evidence="5 7" id="KW-1133">Transmembrane helix</keyword>
<feature type="transmembrane region" description="Helical" evidence="7">
    <location>
        <begin position="69"/>
        <end position="90"/>
    </location>
</feature>
<feature type="transmembrane region" description="Helical" evidence="7">
    <location>
        <begin position="102"/>
        <end position="127"/>
    </location>
</feature>
<feature type="transmembrane region" description="Helical" evidence="7">
    <location>
        <begin position="6"/>
        <end position="30"/>
    </location>
</feature>
<evidence type="ECO:0000259" key="8">
    <source>
        <dbReference type="Pfam" id="PF02163"/>
    </source>
</evidence>
<evidence type="ECO:0000256" key="1">
    <source>
        <dbReference type="ARBA" id="ARBA00001947"/>
    </source>
</evidence>
<evidence type="ECO:0000313" key="9">
    <source>
        <dbReference type="EMBL" id="EFW04612.1"/>
    </source>
</evidence>
<dbReference type="RefSeq" id="WP_008789118.1">
    <property type="nucleotide sequence ID" value="NZ_AKCB01000001.1"/>
</dbReference>
<evidence type="ECO:0000256" key="3">
    <source>
        <dbReference type="ARBA" id="ARBA00007931"/>
    </source>
</evidence>
<dbReference type="STRING" id="100884.GCA_000269565_02118"/>
<keyword evidence="10" id="KW-1185">Reference proteome</keyword>
<organism evidence="9 10">
    <name type="scientific">Coprobacillus cateniformis</name>
    <dbReference type="NCBI Taxonomy" id="100884"/>
    <lineage>
        <taxon>Bacteria</taxon>
        <taxon>Bacillati</taxon>
        <taxon>Bacillota</taxon>
        <taxon>Erysipelotrichia</taxon>
        <taxon>Erysipelotrichales</taxon>
        <taxon>Coprobacillaceae</taxon>
        <taxon>Coprobacillus</taxon>
    </lineage>
</organism>
<dbReference type="eggNOG" id="ENOG5033WWQ">
    <property type="taxonomic scope" value="Bacteria"/>
</dbReference>
<comment type="cofactor">
    <cofactor evidence="1">
        <name>Zn(2+)</name>
        <dbReference type="ChEBI" id="CHEBI:29105"/>
    </cofactor>
</comment>
<sequence length="196" mass="22827">MQVLLSLLIGYVALYIVIYLHEVGHAIWYCRFGCKKHWYHVTVEPYLFFSTPLPVDIEKADNLSSNKDIIVSYGGILNNLIFTFIAYFLICRINIMDYYLSLFLWMFYTLHIAEIVSYMFLGNLYLVSDMKNIAKRAPLLRWVNLVIGIILTLGYVWILTTIPQELFIYILIYNLLTIVCMGLGRIIFTIKHGMGS</sequence>
<dbReference type="GO" id="GO:0016020">
    <property type="term" value="C:membrane"/>
    <property type="evidence" value="ECO:0007669"/>
    <property type="project" value="UniProtKB-SubCell"/>
</dbReference>
<dbReference type="AlphaFoldDB" id="E7GB77"/>
<dbReference type="OrthoDB" id="2082318at2"/>
<feature type="transmembrane region" description="Helical" evidence="7">
    <location>
        <begin position="166"/>
        <end position="188"/>
    </location>
</feature>
<dbReference type="InterPro" id="IPR008915">
    <property type="entry name" value="Peptidase_M50"/>
</dbReference>
<dbReference type="Pfam" id="PF02163">
    <property type="entry name" value="Peptidase_M50"/>
    <property type="match status" value="1"/>
</dbReference>
<feature type="domain" description="Peptidase M50" evidence="8">
    <location>
        <begin position="11"/>
        <end position="118"/>
    </location>
</feature>
<keyword evidence="6 7" id="KW-0472">Membrane</keyword>
<protein>
    <recommendedName>
        <fullName evidence="8">Peptidase M50 domain-containing protein</fullName>
    </recommendedName>
</protein>
<evidence type="ECO:0000256" key="7">
    <source>
        <dbReference type="SAM" id="Phobius"/>
    </source>
</evidence>
<name>E7GB77_9FIRM</name>
<dbReference type="GO" id="GO:0006508">
    <property type="term" value="P:proteolysis"/>
    <property type="evidence" value="ECO:0007669"/>
    <property type="project" value="InterPro"/>
</dbReference>